<proteinExistence type="predicted"/>
<protein>
    <recommendedName>
        <fullName evidence="3">Aminotransferase</fullName>
    </recommendedName>
</protein>
<keyword evidence="2" id="KW-1185">Reference proteome</keyword>
<evidence type="ECO:0008006" key="3">
    <source>
        <dbReference type="Google" id="ProtNLM"/>
    </source>
</evidence>
<evidence type="ECO:0000313" key="1">
    <source>
        <dbReference type="EMBL" id="UWP80463.1"/>
    </source>
</evidence>
<dbReference type="RefSeq" id="WP_259858223.1">
    <property type="nucleotide sequence ID" value="NZ_BAAAST010000042.1"/>
</dbReference>
<dbReference type="Proteomes" id="UP001059617">
    <property type="component" value="Chromosome"/>
</dbReference>
<accession>A0ABY5VRR6</accession>
<evidence type="ECO:0000313" key="2">
    <source>
        <dbReference type="Proteomes" id="UP001059617"/>
    </source>
</evidence>
<gene>
    <name evidence="1" type="ORF">Dfulv_35630</name>
</gene>
<reference evidence="1" key="2">
    <citation type="submission" date="2022-09" db="EMBL/GenBank/DDBJ databases">
        <title>Biosynthetic gene clusters of Dactylosporangioum fulvum.</title>
        <authorList>
            <person name="Caradec T."/>
        </authorList>
    </citation>
    <scope>NUCLEOTIDE SEQUENCE</scope>
    <source>
        <strain evidence="1">NRRL B-16292</strain>
    </source>
</reference>
<dbReference type="EMBL" id="CP073720">
    <property type="protein sequence ID" value="UWP80463.1"/>
    <property type="molecule type" value="Genomic_DNA"/>
</dbReference>
<reference evidence="1" key="1">
    <citation type="submission" date="2021-04" db="EMBL/GenBank/DDBJ databases">
        <authorList>
            <person name="Hartkoorn R.C."/>
            <person name="Beaudoing E."/>
            <person name="Hot D."/>
        </authorList>
    </citation>
    <scope>NUCLEOTIDE SEQUENCE</scope>
    <source>
        <strain evidence="1">NRRL B-16292</strain>
    </source>
</reference>
<organism evidence="1 2">
    <name type="scientific">Dactylosporangium fulvum</name>
    <dbReference type="NCBI Taxonomy" id="53359"/>
    <lineage>
        <taxon>Bacteria</taxon>
        <taxon>Bacillati</taxon>
        <taxon>Actinomycetota</taxon>
        <taxon>Actinomycetes</taxon>
        <taxon>Micromonosporales</taxon>
        <taxon>Micromonosporaceae</taxon>
        <taxon>Dactylosporangium</taxon>
    </lineage>
</organism>
<name>A0ABY5VRR6_9ACTN</name>
<sequence>MGEFVLAGEVGGERLDNPGRRQRYLRYLRAGAPVGGGYRTDGHWIWAPALAERLEREHLLPEPPFAGHILRYGFMCPPVTTATADQARAALAQLLRG</sequence>